<dbReference type="Pfam" id="PF23827">
    <property type="entry name" value="DUF7197"/>
    <property type="match status" value="1"/>
</dbReference>
<name>A0A6C0DIW8_9ZZZZ</name>
<evidence type="ECO:0000313" key="1">
    <source>
        <dbReference type="EMBL" id="QHT16190.1"/>
    </source>
</evidence>
<reference evidence="1" key="1">
    <citation type="journal article" date="2020" name="Nature">
        <title>Giant virus diversity and host interactions through global metagenomics.</title>
        <authorList>
            <person name="Schulz F."/>
            <person name="Roux S."/>
            <person name="Paez-Espino D."/>
            <person name="Jungbluth S."/>
            <person name="Walsh D.A."/>
            <person name="Denef V.J."/>
            <person name="McMahon K.D."/>
            <person name="Konstantinidis K.T."/>
            <person name="Eloe-Fadrosh E.A."/>
            <person name="Kyrpides N.C."/>
            <person name="Woyke T."/>
        </authorList>
    </citation>
    <scope>NUCLEOTIDE SEQUENCE</scope>
    <source>
        <strain evidence="1">GVMAG-M-3300023174-182</strain>
    </source>
</reference>
<dbReference type="InterPro" id="IPR055621">
    <property type="entry name" value="DUF7197"/>
</dbReference>
<organism evidence="1">
    <name type="scientific">viral metagenome</name>
    <dbReference type="NCBI Taxonomy" id="1070528"/>
    <lineage>
        <taxon>unclassified sequences</taxon>
        <taxon>metagenomes</taxon>
        <taxon>organismal metagenomes</taxon>
    </lineage>
</organism>
<sequence length="190" mass="22698">MNSLSSTYVTQNDLLLNNLIDFYKDETNLSTMLKIITGESPISLRIVDWFATNYAKKNYTLYTITDSFGNIKRFKVYFDYKLKLKAYSKRRFDPFCRWERINIPYQGEKFIETTIGQLNFFKWAIENKVINYIEENYEVIEKDMNSRNSTSKRKELKLDNTKTRKKREELSVSATKSIKKEEVEIVVQFH</sequence>
<accession>A0A6C0DIW8</accession>
<dbReference type="EMBL" id="MN739617">
    <property type="protein sequence ID" value="QHT16190.1"/>
    <property type="molecule type" value="Genomic_DNA"/>
</dbReference>
<protein>
    <submittedName>
        <fullName evidence="1">Uncharacterized protein</fullName>
    </submittedName>
</protein>
<dbReference type="AlphaFoldDB" id="A0A6C0DIW8"/>
<proteinExistence type="predicted"/>